<evidence type="ECO:0000256" key="2">
    <source>
        <dbReference type="ARBA" id="ARBA00023316"/>
    </source>
</evidence>
<keyword evidence="7" id="KW-1185">Reference proteome</keyword>
<accession>A0A4Z0LAN9</accession>
<evidence type="ECO:0000256" key="3">
    <source>
        <dbReference type="HAMAP-Rule" id="MF_02071"/>
    </source>
</evidence>
<dbReference type="NCBIfam" id="TIGR00413">
    <property type="entry name" value="rlpA"/>
    <property type="match status" value="1"/>
</dbReference>
<comment type="caution">
    <text evidence="6">The sequence shown here is derived from an EMBL/GenBank/DDBJ whole genome shotgun (WGS) entry which is preliminary data.</text>
</comment>
<name>A0A4Z0LAN9_9FLAO</name>
<dbReference type="Pfam" id="PF03330">
    <property type="entry name" value="DPBB_1"/>
    <property type="match status" value="1"/>
</dbReference>
<dbReference type="EMBL" id="SRLH01000003">
    <property type="protein sequence ID" value="TGD58497.1"/>
    <property type="molecule type" value="Genomic_DNA"/>
</dbReference>
<dbReference type="GO" id="GO:0000270">
    <property type="term" value="P:peptidoglycan metabolic process"/>
    <property type="evidence" value="ECO:0007669"/>
    <property type="project" value="UniProtKB-UniRule"/>
</dbReference>
<organism evidence="6 7">
    <name type="scientific">Flavobacterium humi</name>
    <dbReference type="NCBI Taxonomy" id="2562683"/>
    <lineage>
        <taxon>Bacteria</taxon>
        <taxon>Pseudomonadati</taxon>
        <taxon>Bacteroidota</taxon>
        <taxon>Flavobacteriia</taxon>
        <taxon>Flavobacteriales</taxon>
        <taxon>Flavobacteriaceae</taxon>
        <taxon>Flavobacterium</taxon>
    </lineage>
</organism>
<dbReference type="CDD" id="cd22268">
    <property type="entry name" value="DPBB_RlpA-like"/>
    <property type="match status" value="1"/>
</dbReference>
<dbReference type="Proteomes" id="UP000297407">
    <property type="component" value="Unassembled WGS sequence"/>
</dbReference>
<dbReference type="AlphaFoldDB" id="A0A4Z0LAN9"/>
<dbReference type="EC" id="4.2.2.-" evidence="3"/>
<dbReference type="RefSeq" id="WP_135525756.1">
    <property type="nucleotide sequence ID" value="NZ_SRLH01000003.1"/>
</dbReference>
<dbReference type="Gene3D" id="2.40.40.10">
    <property type="entry name" value="RlpA-like domain"/>
    <property type="match status" value="1"/>
</dbReference>
<evidence type="ECO:0000259" key="5">
    <source>
        <dbReference type="Pfam" id="PF03330"/>
    </source>
</evidence>
<dbReference type="GO" id="GO:0008932">
    <property type="term" value="F:lytic endotransglycosylase activity"/>
    <property type="evidence" value="ECO:0007669"/>
    <property type="project" value="UniProtKB-UniRule"/>
</dbReference>
<reference evidence="6 7" key="1">
    <citation type="submission" date="2019-04" db="EMBL/GenBank/DDBJ databases">
        <title>Flavobacterium sp. strain DS2-A Genome sequencing and assembly.</title>
        <authorList>
            <person name="Kim I."/>
        </authorList>
    </citation>
    <scope>NUCLEOTIDE SEQUENCE [LARGE SCALE GENOMIC DNA]</scope>
    <source>
        <strain evidence="6 7">DS2-A</strain>
    </source>
</reference>
<gene>
    <name evidence="3" type="primary">rlpA</name>
    <name evidence="6" type="ORF">E4635_06170</name>
</gene>
<dbReference type="OrthoDB" id="9779128at2"/>
<evidence type="ECO:0000313" key="7">
    <source>
        <dbReference type="Proteomes" id="UP000297407"/>
    </source>
</evidence>
<dbReference type="PANTHER" id="PTHR34183:SF1">
    <property type="entry name" value="ENDOLYTIC PEPTIDOGLYCAN TRANSGLYCOSYLASE RLPA"/>
    <property type="match status" value="1"/>
</dbReference>
<feature type="domain" description="RlpA-like protein double-psi beta-barrel" evidence="5">
    <location>
        <begin position="69"/>
        <end position="157"/>
    </location>
</feature>
<dbReference type="InterPro" id="IPR034718">
    <property type="entry name" value="RlpA"/>
</dbReference>
<dbReference type="GO" id="GO:0071555">
    <property type="term" value="P:cell wall organization"/>
    <property type="evidence" value="ECO:0007669"/>
    <property type="project" value="UniProtKB-KW"/>
</dbReference>
<dbReference type="PANTHER" id="PTHR34183">
    <property type="entry name" value="ENDOLYTIC PEPTIDOGLYCAN TRANSGLYCOSYLASE RLPA"/>
    <property type="match status" value="1"/>
</dbReference>
<comment type="similarity">
    <text evidence="3 4">Belongs to the RlpA family.</text>
</comment>
<dbReference type="InterPro" id="IPR036908">
    <property type="entry name" value="RlpA-like_sf"/>
</dbReference>
<dbReference type="InterPro" id="IPR012997">
    <property type="entry name" value="RplA"/>
</dbReference>
<evidence type="ECO:0000313" key="6">
    <source>
        <dbReference type="EMBL" id="TGD58497.1"/>
    </source>
</evidence>
<proteinExistence type="inferred from homology"/>
<comment type="function">
    <text evidence="3">Lytic transglycosylase with a strong preference for naked glycan strands that lack stem peptides.</text>
</comment>
<keyword evidence="1 3" id="KW-0456">Lyase</keyword>
<protein>
    <recommendedName>
        <fullName evidence="3">Probable endolytic peptidoglycan transglycosylase RlpA</fullName>
        <ecNumber evidence="3">4.2.2.-</ecNumber>
    </recommendedName>
</protein>
<dbReference type="SUPFAM" id="SSF50685">
    <property type="entry name" value="Barwin-like endoglucanases"/>
    <property type="match status" value="1"/>
</dbReference>
<evidence type="ECO:0000256" key="4">
    <source>
        <dbReference type="RuleBase" id="RU003495"/>
    </source>
</evidence>
<keyword evidence="2 3" id="KW-0961">Cell wall biogenesis/degradation</keyword>
<evidence type="ECO:0000256" key="1">
    <source>
        <dbReference type="ARBA" id="ARBA00023239"/>
    </source>
</evidence>
<dbReference type="InterPro" id="IPR009009">
    <property type="entry name" value="RlpA-like_DPBB"/>
</dbReference>
<dbReference type="HAMAP" id="MF_02071">
    <property type="entry name" value="RlpA"/>
    <property type="match status" value="1"/>
</dbReference>
<sequence>MRDRFLLVVTTTIAIVLISTFSFKKFSRTSFALHNYALQDTVKVDSTAILDSLIIESEGLYNYKLFKSNAHASYYAKKFHGKRTASGERFDNNKFTAAHRKFAFGTKLRVTNLRNGKSAIVTVNDRGPYVRGREIDLSRKAYMYLAVNKGGGEMRVKIEVAQLKPEPPLPSPLTSP</sequence>